<protein>
    <submittedName>
        <fullName evidence="1">Uncharacterized protein</fullName>
    </submittedName>
</protein>
<proteinExistence type="predicted"/>
<feature type="non-terminal residue" evidence="1">
    <location>
        <position position="92"/>
    </location>
</feature>
<feature type="non-terminal residue" evidence="1">
    <location>
        <position position="1"/>
    </location>
</feature>
<dbReference type="VEuPathDB" id="FungiDB:PSTT_08943"/>
<dbReference type="EMBL" id="PKSL01000086">
    <property type="protein sequence ID" value="POW06479.1"/>
    <property type="molecule type" value="Genomic_DNA"/>
</dbReference>
<accession>A0A2S4VAB9</accession>
<gene>
    <name evidence="1" type="ORF">PSTT_08943</name>
</gene>
<keyword evidence="2" id="KW-1185">Reference proteome</keyword>
<reference evidence="1" key="1">
    <citation type="submission" date="2017-12" db="EMBL/GenBank/DDBJ databases">
        <title>Gene loss provides genomic basis for host adaptation in cereal stripe rust fungi.</title>
        <authorList>
            <person name="Xia C."/>
        </authorList>
    </citation>
    <scope>NUCLEOTIDE SEQUENCE [LARGE SCALE GENOMIC DNA]</scope>
    <source>
        <strain evidence="1">93-210</strain>
    </source>
</reference>
<evidence type="ECO:0000313" key="2">
    <source>
        <dbReference type="Proteomes" id="UP000239156"/>
    </source>
</evidence>
<dbReference type="AlphaFoldDB" id="A0A2S4VAB9"/>
<sequence>YPRIRHHLTTNPIAYKGLVHPNRSFSLARIAQSRPRFNHELVAGVVLRDRRKKNPRSSNFQCRHHKRRAAPTDLEFHKPIDDLNKPTAVLKA</sequence>
<dbReference type="Proteomes" id="UP000239156">
    <property type="component" value="Unassembled WGS sequence"/>
</dbReference>
<evidence type="ECO:0000313" key="1">
    <source>
        <dbReference type="EMBL" id="POW06479.1"/>
    </source>
</evidence>
<name>A0A2S4VAB9_9BASI</name>
<comment type="caution">
    <text evidence="1">The sequence shown here is derived from an EMBL/GenBank/DDBJ whole genome shotgun (WGS) entry which is preliminary data.</text>
</comment>
<dbReference type="VEuPathDB" id="FungiDB:PSHT_04386"/>
<organism evidence="1 2">
    <name type="scientific">Puccinia striiformis</name>
    <dbReference type="NCBI Taxonomy" id="27350"/>
    <lineage>
        <taxon>Eukaryota</taxon>
        <taxon>Fungi</taxon>
        <taxon>Dikarya</taxon>
        <taxon>Basidiomycota</taxon>
        <taxon>Pucciniomycotina</taxon>
        <taxon>Pucciniomycetes</taxon>
        <taxon>Pucciniales</taxon>
        <taxon>Pucciniaceae</taxon>
        <taxon>Puccinia</taxon>
    </lineage>
</organism>